<reference evidence="5" key="2">
    <citation type="submission" date="2018-05" db="EMBL/GenBank/DDBJ databases">
        <authorList>
            <person name="Ferrari B."/>
        </authorList>
    </citation>
    <scope>NUCLEOTIDE SEQUENCE</scope>
    <source>
        <strain evidence="5">RRmetagenome_bin12</strain>
    </source>
</reference>
<dbReference type="EMBL" id="QHBU01000089">
    <property type="protein sequence ID" value="PZR81905.1"/>
    <property type="molecule type" value="Genomic_DNA"/>
</dbReference>
<dbReference type="InterPro" id="IPR013325">
    <property type="entry name" value="RNA_pol_sigma_r2"/>
</dbReference>
<dbReference type="AlphaFoldDB" id="A0A2W5ZFW2"/>
<evidence type="ECO:0000313" key="7">
    <source>
        <dbReference type="Proteomes" id="UP000606991"/>
    </source>
</evidence>
<dbReference type="PANTHER" id="PTHR47756:SF2">
    <property type="entry name" value="BLL6612 PROTEIN"/>
    <property type="match status" value="1"/>
</dbReference>
<dbReference type="SUPFAM" id="SSF88946">
    <property type="entry name" value="Sigma2 domain of RNA polymerase sigma factors"/>
    <property type="match status" value="1"/>
</dbReference>
<evidence type="ECO:0000259" key="1">
    <source>
        <dbReference type="Pfam" id="PF04542"/>
    </source>
</evidence>
<dbReference type="InterPro" id="IPR036388">
    <property type="entry name" value="WH-like_DNA-bd_sf"/>
</dbReference>
<dbReference type="InterPro" id="IPR046531">
    <property type="entry name" value="DUF6596"/>
</dbReference>
<reference evidence="4 7" key="3">
    <citation type="submission" date="2020-10" db="EMBL/GenBank/DDBJ databases">
        <title>Ca. Dormibacterota MAGs.</title>
        <authorList>
            <person name="Montgomery K."/>
        </authorList>
    </citation>
    <scope>NUCLEOTIDE SEQUENCE [LARGE SCALE GENOMIC DNA]</scope>
    <source>
        <strain evidence="4">SC8812_S17_18</strain>
    </source>
</reference>
<dbReference type="PANTHER" id="PTHR47756">
    <property type="entry name" value="BLL6612 PROTEIN-RELATED"/>
    <property type="match status" value="1"/>
</dbReference>
<evidence type="ECO:0000259" key="3">
    <source>
        <dbReference type="Pfam" id="PF20239"/>
    </source>
</evidence>
<dbReference type="GO" id="GO:0003677">
    <property type="term" value="F:DNA binding"/>
    <property type="evidence" value="ECO:0007669"/>
    <property type="project" value="InterPro"/>
</dbReference>
<dbReference type="GO" id="GO:0006352">
    <property type="term" value="P:DNA-templated transcription initiation"/>
    <property type="evidence" value="ECO:0007669"/>
    <property type="project" value="InterPro"/>
</dbReference>
<dbReference type="InterPro" id="IPR013249">
    <property type="entry name" value="RNA_pol_sigma70_r4_t2"/>
</dbReference>
<dbReference type="Pfam" id="PF08281">
    <property type="entry name" value="Sigma70_r4_2"/>
    <property type="match status" value="1"/>
</dbReference>
<organism evidence="5 6">
    <name type="scientific">Candidatus Aeolococcus gillhamiae</name>
    <dbReference type="NCBI Taxonomy" id="3127015"/>
    <lineage>
        <taxon>Bacteria</taxon>
        <taxon>Bacillati</taxon>
        <taxon>Candidatus Dormiibacterota</taxon>
        <taxon>Candidatus Dormibacteria</taxon>
        <taxon>Candidatus Aeolococcales</taxon>
        <taxon>Candidatus Aeolococcaceae</taxon>
        <taxon>Candidatus Aeolococcus</taxon>
    </lineage>
</organism>
<dbReference type="GO" id="GO:0016987">
    <property type="term" value="F:sigma factor activity"/>
    <property type="evidence" value="ECO:0007669"/>
    <property type="project" value="InterPro"/>
</dbReference>
<protein>
    <submittedName>
        <fullName evidence="4">RNA polymerase sigma factor</fullName>
    </submittedName>
    <submittedName>
        <fullName evidence="5">RNA polymerase subunit sigma-24</fullName>
    </submittedName>
</protein>
<dbReference type="Gene3D" id="1.10.10.10">
    <property type="entry name" value="Winged helix-like DNA-binding domain superfamily/Winged helix DNA-binding domain"/>
    <property type="match status" value="1"/>
</dbReference>
<accession>A0A2W5ZFW2</accession>
<evidence type="ECO:0000313" key="6">
    <source>
        <dbReference type="Proteomes" id="UP000248724"/>
    </source>
</evidence>
<feature type="domain" description="RNA polymerase sigma-70 region 2" evidence="1">
    <location>
        <begin position="39"/>
        <end position="100"/>
    </location>
</feature>
<feature type="domain" description="RNA polymerase sigma factor 70 region 4 type 2" evidence="2">
    <location>
        <begin position="138"/>
        <end position="187"/>
    </location>
</feature>
<comment type="caution">
    <text evidence="5">The sequence shown here is derived from an EMBL/GenBank/DDBJ whole genome shotgun (WGS) entry which is preliminary data.</text>
</comment>
<dbReference type="SUPFAM" id="SSF48452">
    <property type="entry name" value="TPR-like"/>
    <property type="match status" value="1"/>
</dbReference>
<dbReference type="InterPro" id="IPR011990">
    <property type="entry name" value="TPR-like_helical_dom_sf"/>
</dbReference>
<evidence type="ECO:0000313" key="5">
    <source>
        <dbReference type="EMBL" id="PZR81905.1"/>
    </source>
</evidence>
<dbReference type="EMBL" id="JAEKNS010000038">
    <property type="protein sequence ID" value="MBJ7593820.1"/>
    <property type="molecule type" value="Genomic_DNA"/>
</dbReference>
<dbReference type="SUPFAM" id="SSF88659">
    <property type="entry name" value="Sigma3 and sigma4 domains of RNA polymerase sigma factors"/>
    <property type="match status" value="1"/>
</dbReference>
<dbReference type="Proteomes" id="UP000606991">
    <property type="component" value="Unassembled WGS sequence"/>
</dbReference>
<evidence type="ECO:0000313" key="4">
    <source>
        <dbReference type="EMBL" id="MBJ7593820.1"/>
    </source>
</evidence>
<dbReference type="InterPro" id="IPR007627">
    <property type="entry name" value="RNA_pol_sigma70_r2"/>
</dbReference>
<dbReference type="Pfam" id="PF04542">
    <property type="entry name" value="Sigma70_r2"/>
    <property type="match status" value="1"/>
</dbReference>
<evidence type="ECO:0000259" key="2">
    <source>
        <dbReference type="Pfam" id="PF08281"/>
    </source>
</evidence>
<dbReference type="InterPro" id="IPR013324">
    <property type="entry name" value="RNA_pol_sigma_r3/r4-like"/>
</dbReference>
<name>A0A2W5ZFW2_9BACT</name>
<dbReference type="Gene3D" id="1.10.1740.10">
    <property type="match status" value="1"/>
</dbReference>
<proteinExistence type="predicted"/>
<reference evidence="5 6" key="1">
    <citation type="journal article" date="2017" name="Nature">
        <title>Atmospheric trace gases support primary production in Antarctic desert surface soil.</title>
        <authorList>
            <person name="Ji M."/>
            <person name="Greening C."/>
            <person name="Vanwonterghem I."/>
            <person name="Carere C.R."/>
            <person name="Bay S.K."/>
            <person name="Steen J.A."/>
            <person name="Montgomery K."/>
            <person name="Lines T."/>
            <person name="Beardall J."/>
            <person name="van Dorst J."/>
            <person name="Snape I."/>
            <person name="Stott M.B."/>
            <person name="Hugenholtz P."/>
            <person name="Ferrari B.C."/>
        </authorList>
    </citation>
    <scope>NUCLEOTIDE SEQUENCE [LARGE SCALE GENOMIC DNA]</scope>
    <source>
        <strain evidence="5">RRmetagenome_bin12</strain>
    </source>
</reference>
<dbReference type="Pfam" id="PF20239">
    <property type="entry name" value="DUF6596"/>
    <property type="match status" value="1"/>
</dbReference>
<accession>A0A934K0W7</accession>
<feature type="domain" description="DUF6596" evidence="3">
    <location>
        <begin position="206"/>
        <end position="306"/>
    </location>
</feature>
<dbReference type="Proteomes" id="UP000248724">
    <property type="component" value="Unassembled WGS sequence"/>
</dbReference>
<gene>
    <name evidence="5" type="ORF">DLM65_05005</name>
    <name evidence="4" type="ORF">JF886_02990</name>
</gene>
<sequence length="436" mass="47711">MFRSSTARRWRSAHLSNTDVPRVAVTAEDALVGVFRGEAARIVATLTRLLGDIDLAEDAVQEALAAAVERWPRDGTPDRPGAWLMTTARNKAMDHLRRERTQATAREAALRLNIDDDSDPASPFDGTPIPDDRLTLLFTCCHPALAMEARIALTLRLIGGLTTPEIARAFLVQESTMAQRLVRAKHKIRAAHIPIRVPPQPLLAERLSSVLAVIYLVFNEGYLASSGDDVVRHSLCDQAIRLGRLLAALMPEEPETAGLLALMLLTHSRRDERQGDGGELRLLRDQDRSRWDHEMIDEGHVVLEGALAHLRPGRYQVEAAIAALHCDADSVQATDWEEIAALYATLRALAPSPIVALNHAVAIAECGSPARGLGLADDVAEALDSYHLLHVTRAELLVRLGRTADALVAYDRALELVTNDAERAHLQSRRAEAANS</sequence>